<proteinExistence type="predicted"/>
<evidence type="ECO:0000256" key="1">
    <source>
        <dbReference type="SAM" id="SignalP"/>
    </source>
</evidence>
<name>A0ABM7Q1V8_9GAMM</name>
<sequence>MNKIVAPFFALGLVAGVTQAQDTLDGPDTRLWALPATACVANTPTDEALLLRSIEGLRNTSATRTVWVTCSVPMPNLVVLPNDDIRVVRTRMSFATSLSRVTMPCKAAVNIGAPGIDFVYFWGQATTNTESRTGSVQIETGTGRFTASVFGITCKIPQSSTLTELEVLVRATNFIQIE</sequence>
<feature type="signal peptide" evidence="1">
    <location>
        <begin position="1"/>
        <end position="20"/>
    </location>
</feature>
<evidence type="ECO:0000313" key="3">
    <source>
        <dbReference type="Proteomes" id="UP000681317"/>
    </source>
</evidence>
<reference evidence="2 3" key="1">
    <citation type="submission" date="2021-03" db="EMBL/GenBank/DDBJ databases">
        <title>Complete Genome Sequences of Two Lysobacter Strains Isolated from Sea Water (Lysobacter caseinilyticus) and Soil (Lysobacter helvus) in South Korea.</title>
        <authorList>
            <person name="Watanabe Y."/>
            <person name="Arakawa K."/>
        </authorList>
    </citation>
    <scope>NUCLEOTIDE SEQUENCE [LARGE SCALE GENOMIC DNA]</scope>
    <source>
        <strain evidence="2 3">KVB24</strain>
    </source>
</reference>
<gene>
    <name evidence="2" type="ORF">LYSCAS_01740</name>
</gene>
<accession>A0ABM7Q1V8</accession>
<keyword evidence="3" id="KW-1185">Reference proteome</keyword>
<protein>
    <recommendedName>
        <fullName evidence="4">Ig-like domain-containing protein</fullName>
    </recommendedName>
</protein>
<dbReference type="RefSeq" id="WP_213435177.1">
    <property type="nucleotide sequence ID" value="NZ_AP024545.1"/>
</dbReference>
<evidence type="ECO:0008006" key="4">
    <source>
        <dbReference type="Google" id="ProtNLM"/>
    </source>
</evidence>
<feature type="chain" id="PRO_5046531665" description="Ig-like domain-containing protein" evidence="1">
    <location>
        <begin position="21"/>
        <end position="178"/>
    </location>
</feature>
<keyword evidence="1" id="KW-0732">Signal</keyword>
<evidence type="ECO:0000313" key="2">
    <source>
        <dbReference type="EMBL" id="BCT91150.1"/>
    </source>
</evidence>
<dbReference type="EMBL" id="AP024545">
    <property type="protein sequence ID" value="BCT91150.1"/>
    <property type="molecule type" value="Genomic_DNA"/>
</dbReference>
<organism evidence="2 3">
    <name type="scientific">Noviluteimonas caseinilytica</name>
    <dbReference type="NCBI Taxonomy" id="2675101"/>
    <lineage>
        <taxon>Bacteria</taxon>
        <taxon>Pseudomonadati</taxon>
        <taxon>Pseudomonadota</taxon>
        <taxon>Gammaproteobacteria</taxon>
        <taxon>Lysobacterales</taxon>
        <taxon>Lysobacteraceae</taxon>
        <taxon>Noviluteimonas</taxon>
    </lineage>
</organism>
<dbReference type="Proteomes" id="UP000681317">
    <property type="component" value="Chromosome"/>
</dbReference>